<dbReference type="AlphaFoldDB" id="A0A7Y9DYW3"/>
<dbReference type="EMBL" id="JACCBN010000001">
    <property type="protein sequence ID" value="NYD38058.1"/>
    <property type="molecule type" value="Genomic_DNA"/>
</dbReference>
<reference evidence="2 3" key="1">
    <citation type="submission" date="2020-07" db="EMBL/GenBank/DDBJ databases">
        <title>Sequencing the genomes of 1000 actinobacteria strains.</title>
        <authorList>
            <person name="Klenk H.-P."/>
        </authorList>
    </citation>
    <scope>NUCLEOTIDE SEQUENCE [LARGE SCALE GENOMIC DNA]</scope>
    <source>
        <strain evidence="2 3">DSM 45772</strain>
    </source>
</reference>
<accession>A0A7Y9DYW3</accession>
<organism evidence="2 3">
    <name type="scientific">Actinomycetospora corticicola</name>
    <dbReference type="NCBI Taxonomy" id="663602"/>
    <lineage>
        <taxon>Bacteria</taxon>
        <taxon>Bacillati</taxon>
        <taxon>Actinomycetota</taxon>
        <taxon>Actinomycetes</taxon>
        <taxon>Pseudonocardiales</taxon>
        <taxon>Pseudonocardiaceae</taxon>
        <taxon>Actinomycetospora</taxon>
    </lineage>
</organism>
<protein>
    <recommendedName>
        <fullName evidence="4">Lipoprotein</fullName>
    </recommendedName>
</protein>
<dbReference type="RefSeq" id="WP_179795556.1">
    <property type="nucleotide sequence ID" value="NZ_BAABHP010000020.1"/>
</dbReference>
<evidence type="ECO:0008006" key="4">
    <source>
        <dbReference type="Google" id="ProtNLM"/>
    </source>
</evidence>
<keyword evidence="3" id="KW-1185">Reference proteome</keyword>
<evidence type="ECO:0000313" key="3">
    <source>
        <dbReference type="Proteomes" id="UP000535890"/>
    </source>
</evidence>
<dbReference type="PROSITE" id="PS51257">
    <property type="entry name" value="PROKAR_LIPOPROTEIN"/>
    <property type="match status" value="1"/>
</dbReference>
<evidence type="ECO:0000256" key="1">
    <source>
        <dbReference type="SAM" id="SignalP"/>
    </source>
</evidence>
<sequence length="154" mass="15952">MRVAAVVVAVFLTAGLAGCGATVPGTPRVGAVPPGDRALIDAYVADSNRAAAAGARAQADFLRASQAEGVPFPPDRCFAELTLDTRLVARTLRPDPDWKPPASLPEIGRPAGAVYVAAAAVTVRRGSAEVREDVGSKHFVIRDTRVSSYAPCAD</sequence>
<dbReference type="Proteomes" id="UP000535890">
    <property type="component" value="Unassembled WGS sequence"/>
</dbReference>
<feature type="signal peptide" evidence="1">
    <location>
        <begin position="1"/>
        <end position="19"/>
    </location>
</feature>
<comment type="caution">
    <text evidence="2">The sequence shown here is derived from an EMBL/GenBank/DDBJ whole genome shotgun (WGS) entry which is preliminary data.</text>
</comment>
<keyword evidence="1" id="KW-0732">Signal</keyword>
<feature type="chain" id="PRO_5038669809" description="Lipoprotein" evidence="1">
    <location>
        <begin position="20"/>
        <end position="154"/>
    </location>
</feature>
<evidence type="ECO:0000313" key="2">
    <source>
        <dbReference type="EMBL" id="NYD38058.1"/>
    </source>
</evidence>
<name>A0A7Y9DYW3_9PSEU</name>
<gene>
    <name evidence="2" type="ORF">BJ983_004160</name>
</gene>
<proteinExistence type="predicted"/>